<organism evidence="2 3">
    <name type="scientific">Mucilaginibacter glaciei</name>
    <dbReference type="NCBI Taxonomy" id="2772109"/>
    <lineage>
        <taxon>Bacteria</taxon>
        <taxon>Pseudomonadati</taxon>
        <taxon>Bacteroidota</taxon>
        <taxon>Sphingobacteriia</taxon>
        <taxon>Sphingobacteriales</taxon>
        <taxon>Sphingobacteriaceae</taxon>
        <taxon>Mucilaginibacter</taxon>
    </lineage>
</organism>
<name>A0A926S3P0_9SPHI</name>
<keyword evidence="3" id="KW-1185">Reference proteome</keyword>
<sequence length="797" mass="89074">MKKAMFVFFTVCFFSHFEATVLAQSKVTVMADSLKAKGVRSAVQKGKKFSSALKDTARSTKYRDKATALANDKIAAFSKSFNEQLGKLSKQTLAVDLMLENKNRYNPLSEAVPGMVIPGRRQVSEFNVIGIARIYGIPVNVNYSTNRLSGSGSQLQGLNNNLFKFDFDPRQFSDMFKTDLEQYYDLRRQAFGGLDLTQYTRKMITEQLQGELDRQKTGFTELIGNKALAAYLNKPENLTGLLQLDERQIRDKLSKVLLENNSLLDKAASVTGKLEKEYKEAEARYSAANRKVDSIGMLITTLKEQLHKKGYDVAKMIEVQKYLEDPRRLAPSEMVNSYMKRLPQTKFQNLFSNIRELKLGSYSKNVPGALKSNDLFLSGSHLTFLTNGQPITIGYGGTNDLKSFKDAGFQNSVYGTPQNITYISTEVTRGMFGKVKLSFIGSVSREISNNNYTIPAALSNNLAFTVNRSFKLGKLGEAALDLSRSTTILSKNYQVSTEAVLDSKAGLNNPFGQSFLEAFAFGGSHHLEMEKSGLSENVYFSYSGLGYQNPGNTGNGGARRKMGGSLRKSLFNNKLIVNFRTDLNRMPISYTSGDQWKTYQVQFDSRYTINRKFNVSLKYNNSGTDKQVNQINTSVYSFQKVQFDGNASFKIGTHASVSHLTTGLQVFSNSYSSASAGNLLMVNYIQSVLMKKNAITLSVFYNKELSGYQLIGDMLNADAAYQYSLFHKINLSTAATFLNNSNSARQFGIKQGIQLYAGSHFDLDSYLDLRKNLITPLYPELYATCRAELSLKYHLKN</sequence>
<evidence type="ECO:0000313" key="3">
    <source>
        <dbReference type="Proteomes" id="UP000619078"/>
    </source>
</evidence>
<evidence type="ECO:0000313" key="2">
    <source>
        <dbReference type="EMBL" id="MBD1395423.1"/>
    </source>
</evidence>
<protein>
    <submittedName>
        <fullName evidence="2">Uncharacterized protein</fullName>
    </submittedName>
</protein>
<gene>
    <name evidence="2" type="ORF">IDJ76_20135</name>
</gene>
<reference evidence="2" key="1">
    <citation type="submission" date="2020-09" db="EMBL/GenBank/DDBJ databases">
        <title>Novel species of Mucilaginibacter isolated from a glacier on the Tibetan Plateau.</title>
        <authorList>
            <person name="Liu Q."/>
            <person name="Xin Y.-H."/>
        </authorList>
    </citation>
    <scope>NUCLEOTIDE SEQUENCE</scope>
    <source>
        <strain evidence="2">ZB1P21</strain>
    </source>
</reference>
<dbReference type="AlphaFoldDB" id="A0A926S3P0"/>
<dbReference type="RefSeq" id="WP_224746426.1">
    <property type="nucleotide sequence ID" value="NZ_JACWMX010000012.1"/>
</dbReference>
<feature type="coiled-coil region" evidence="1">
    <location>
        <begin position="264"/>
        <end position="291"/>
    </location>
</feature>
<evidence type="ECO:0000256" key="1">
    <source>
        <dbReference type="SAM" id="Coils"/>
    </source>
</evidence>
<dbReference type="EMBL" id="JACWMX010000012">
    <property type="protein sequence ID" value="MBD1395423.1"/>
    <property type="molecule type" value="Genomic_DNA"/>
</dbReference>
<keyword evidence="1" id="KW-0175">Coiled coil</keyword>
<proteinExistence type="predicted"/>
<dbReference type="Proteomes" id="UP000619078">
    <property type="component" value="Unassembled WGS sequence"/>
</dbReference>
<accession>A0A926S3P0</accession>
<comment type="caution">
    <text evidence="2">The sequence shown here is derived from an EMBL/GenBank/DDBJ whole genome shotgun (WGS) entry which is preliminary data.</text>
</comment>